<dbReference type="Proteomes" id="UP000298493">
    <property type="component" value="Unassembled WGS sequence"/>
</dbReference>
<dbReference type="InterPro" id="IPR050360">
    <property type="entry name" value="MFS_Sugar_Transporters"/>
</dbReference>
<dbReference type="PROSITE" id="PS00217">
    <property type="entry name" value="SUGAR_TRANSPORT_2"/>
    <property type="match status" value="1"/>
</dbReference>
<proteinExistence type="inferred from homology"/>
<feature type="transmembrane region" description="Helical" evidence="8">
    <location>
        <begin position="128"/>
        <end position="149"/>
    </location>
</feature>
<feature type="transmembrane region" description="Helical" evidence="8">
    <location>
        <begin position="327"/>
        <end position="352"/>
    </location>
</feature>
<dbReference type="Pfam" id="PF00083">
    <property type="entry name" value="Sugar_tr"/>
    <property type="match status" value="1"/>
</dbReference>
<dbReference type="NCBIfam" id="TIGR00879">
    <property type="entry name" value="SP"/>
    <property type="match status" value="1"/>
</dbReference>
<evidence type="ECO:0000313" key="11">
    <source>
        <dbReference type="Proteomes" id="UP000298493"/>
    </source>
</evidence>
<sequence length="545" mass="60010">MFFLKGKLADTPKEALNWRLWYGVFVFGLMGAARGLDEGLIGTTVTQVSFRKRYGLDNPNRDKHAKANLEGNITAMVQLGSILGALIGFYLTDKLGRLRATIELCFLWVLGIAIFMASAPTGNLNMVYAGRFIAGIGIGQTTIVAPTYLAETAPRAVRGFCVCMFAGCVYLGIMLSYFASWGSSIHISGNTQTQWLVPNSMHIMFAGLILILSAFALESPRWLIKVGNHEKAAANLSKLRNLPVEHPYVQSEIIDINGELNREREATMGASKLGIIKELIFIPANRYRIMLSIFSQILAQWSGANSITIYAPRYFAMVGQTGQNEKLFATAIFGVVKFVSAIICAAFLIDFIGRKRALYIGISLQAFSMLYMALFLVIDKTVEDKSITQSPSQKKAATGAIVMIYLSGFGWAMGWNSVQYLINSEIYPLRLRAIGGSIAMTVHFANQYGNSKAVPSMFLDLTTYGTMFFFVAVTLIGLFWVWAFIPELSGRSLEAVDAIFDLPWWKIGRFGGAVESNTVSEAIEHGDDAKATVTRLEEVAHPEKA</sequence>
<dbReference type="OrthoDB" id="5296287at2759"/>
<evidence type="ECO:0000256" key="2">
    <source>
        <dbReference type="ARBA" id="ARBA00010992"/>
    </source>
</evidence>
<feature type="transmembrane region" description="Helical" evidence="8">
    <location>
        <begin position="73"/>
        <end position="92"/>
    </location>
</feature>
<dbReference type="Gene3D" id="1.20.1250.20">
    <property type="entry name" value="MFS general substrate transporter like domains"/>
    <property type="match status" value="1"/>
</dbReference>
<comment type="subcellular location">
    <subcellularLocation>
        <location evidence="1">Membrane</location>
        <topology evidence="1">Multi-pass membrane protein</topology>
    </subcellularLocation>
</comment>
<dbReference type="PANTHER" id="PTHR48022:SF8">
    <property type="entry name" value="MAJOR FACILITATOR SUPERFAMILY (MFS) PROFILE DOMAIN-CONTAINING PROTEIN-RELATED"/>
    <property type="match status" value="1"/>
</dbReference>
<feature type="domain" description="Major facilitator superfamily (MFS) profile" evidence="9">
    <location>
        <begin position="23"/>
        <end position="489"/>
    </location>
</feature>
<dbReference type="EMBL" id="SNSC02000008">
    <property type="protein sequence ID" value="TID22053.1"/>
    <property type="molecule type" value="Genomic_DNA"/>
</dbReference>
<reference evidence="10 11" key="1">
    <citation type="submission" date="2019-04" db="EMBL/GenBank/DDBJ databases">
        <title>High contiguity whole genome sequence and gene annotation resource for two Venturia nashicola isolates.</title>
        <authorList>
            <person name="Prokchorchik M."/>
            <person name="Won K."/>
            <person name="Lee Y."/>
            <person name="Choi E.D."/>
            <person name="Segonzac C."/>
            <person name="Sohn K.H."/>
        </authorList>
    </citation>
    <scope>NUCLEOTIDE SEQUENCE [LARGE SCALE GENOMIC DNA]</scope>
    <source>
        <strain evidence="10 11">PRI2</strain>
    </source>
</reference>
<evidence type="ECO:0000256" key="1">
    <source>
        <dbReference type="ARBA" id="ARBA00004141"/>
    </source>
</evidence>
<dbReference type="InterPro" id="IPR020846">
    <property type="entry name" value="MFS_dom"/>
</dbReference>
<comment type="caution">
    <text evidence="10">The sequence shown here is derived from an EMBL/GenBank/DDBJ whole genome shotgun (WGS) entry which is preliminary data.</text>
</comment>
<keyword evidence="3 7" id="KW-0813">Transport</keyword>
<keyword evidence="11" id="KW-1185">Reference proteome</keyword>
<evidence type="ECO:0000256" key="3">
    <source>
        <dbReference type="ARBA" id="ARBA00022448"/>
    </source>
</evidence>
<evidence type="ECO:0000259" key="9">
    <source>
        <dbReference type="PROSITE" id="PS50850"/>
    </source>
</evidence>
<feature type="transmembrane region" description="Helical" evidence="8">
    <location>
        <begin position="20"/>
        <end position="36"/>
    </location>
</feature>
<evidence type="ECO:0000256" key="6">
    <source>
        <dbReference type="ARBA" id="ARBA00023136"/>
    </source>
</evidence>
<name>A0A4Z1P0F2_9PEZI</name>
<evidence type="ECO:0000313" key="10">
    <source>
        <dbReference type="EMBL" id="TID22053.1"/>
    </source>
</evidence>
<dbReference type="InterPro" id="IPR003663">
    <property type="entry name" value="Sugar/inositol_transpt"/>
</dbReference>
<feature type="transmembrane region" description="Helical" evidence="8">
    <location>
        <begin position="199"/>
        <end position="217"/>
    </location>
</feature>
<comment type="similarity">
    <text evidence="2 7">Belongs to the major facilitator superfamily. Sugar transporter (TC 2.A.1.1) family.</text>
</comment>
<feature type="transmembrane region" description="Helical" evidence="8">
    <location>
        <begin position="399"/>
        <end position="422"/>
    </location>
</feature>
<dbReference type="PROSITE" id="PS50850">
    <property type="entry name" value="MFS"/>
    <property type="match status" value="1"/>
</dbReference>
<dbReference type="FunFam" id="1.20.1250.20:FF:000313">
    <property type="entry name" value="MFS quinate transporter"/>
    <property type="match status" value="1"/>
</dbReference>
<feature type="transmembrane region" description="Helical" evidence="8">
    <location>
        <begin position="104"/>
        <end position="122"/>
    </location>
</feature>
<accession>A0A4Z1P0F2</accession>
<dbReference type="PRINTS" id="PR00171">
    <property type="entry name" value="SUGRTRNSPORT"/>
</dbReference>
<feature type="transmembrane region" description="Helical" evidence="8">
    <location>
        <begin position="156"/>
        <end position="179"/>
    </location>
</feature>
<organism evidence="10 11">
    <name type="scientific">Venturia nashicola</name>
    <dbReference type="NCBI Taxonomy" id="86259"/>
    <lineage>
        <taxon>Eukaryota</taxon>
        <taxon>Fungi</taxon>
        <taxon>Dikarya</taxon>
        <taxon>Ascomycota</taxon>
        <taxon>Pezizomycotina</taxon>
        <taxon>Dothideomycetes</taxon>
        <taxon>Pleosporomycetidae</taxon>
        <taxon>Venturiales</taxon>
        <taxon>Venturiaceae</taxon>
        <taxon>Venturia</taxon>
    </lineage>
</organism>
<gene>
    <name evidence="10" type="ORF">E6O75_ATG10847</name>
</gene>
<dbReference type="InterPro" id="IPR005828">
    <property type="entry name" value="MFS_sugar_transport-like"/>
</dbReference>
<evidence type="ECO:0000256" key="8">
    <source>
        <dbReference type="SAM" id="Phobius"/>
    </source>
</evidence>
<dbReference type="GO" id="GO:0005351">
    <property type="term" value="F:carbohydrate:proton symporter activity"/>
    <property type="evidence" value="ECO:0007669"/>
    <property type="project" value="TreeGrafter"/>
</dbReference>
<evidence type="ECO:0000256" key="4">
    <source>
        <dbReference type="ARBA" id="ARBA00022692"/>
    </source>
</evidence>
<feature type="transmembrane region" description="Helical" evidence="8">
    <location>
        <begin position="358"/>
        <end position="378"/>
    </location>
</feature>
<dbReference type="SUPFAM" id="SSF103473">
    <property type="entry name" value="MFS general substrate transporter"/>
    <property type="match status" value="1"/>
</dbReference>
<dbReference type="InterPro" id="IPR036259">
    <property type="entry name" value="MFS_trans_sf"/>
</dbReference>
<feature type="transmembrane region" description="Helical" evidence="8">
    <location>
        <begin position="464"/>
        <end position="485"/>
    </location>
</feature>
<dbReference type="PANTHER" id="PTHR48022">
    <property type="entry name" value="PLASTIDIC GLUCOSE TRANSPORTER 4"/>
    <property type="match status" value="1"/>
</dbReference>
<evidence type="ECO:0000256" key="7">
    <source>
        <dbReference type="RuleBase" id="RU003346"/>
    </source>
</evidence>
<keyword evidence="6 8" id="KW-0472">Membrane</keyword>
<keyword evidence="5 8" id="KW-1133">Transmembrane helix</keyword>
<protein>
    <submittedName>
        <fullName evidence="10">Putative quinate permease protein</fullName>
    </submittedName>
</protein>
<dbReference type="AlphaFoldDB" id="A0A4Z1P0F2"/>
<dbReference type="InterPro" id="IPR005829">
    <property type="entry name" value="Sugar_transporter_CS"/>
</dbReference>
<dbReference type="PROSITE" id="PS00216">
    <property type="entry name" value="SUGAR_TRANSPORT_1"/>
    <property type="match status" value="1"/>
</dbReference>
<keyword evidence="4 8" id="KW-0812">Transmembrane</keyword>
<evidence type="ECO:0000256" key="5">
    <source>
        <dbReference type="ARBA" id="ARBA00022989"/>
    </source>
</evidence>
<dbReference type="GO" id="GO:0016020">
    <property type="term" value="C:membrane"/>
    <property type="evidence" value="ECO:0007669"/>
    <property type="project" value="UniProtKB-SubCell"/>
</dbReference>